<feature type="domain" description="Exoribonuclease phosphorolytic" evidence="9">
    <location>
        <begin position="190"/>
        <end position="256"/>
    </location>
</feature>
<dbReference type="PANTHER" id="PTHR11097:SF14">
    <property type="entry name" value="EXOSOME COMPLEX COMPONENT RRP45"/>
    <property type="match status" value="1"/>
</dbReference>
<comment type="subcellular location">
    <subcellularLocation>
        <location evidence="2">Cytoplasm</location>
    </subcellularLocation>
    <subcellularLocation>
        <location evidence="1">Nucleus</location>
    </subcellularLocation>
</comment>
<dbReference type="GO" id="GO:0000177">
    <property type="term" value="C:cytoplasmic exosome (RNase complex)"/>
    <property type="evidence" value="ECO:0007669"/>
    <property type="project" value="TreeGrafter"/>
</dbReference>
<dbReference type="CDD" id="cd11368">
    <property type="entry name" value="RNase_PH_RRP45"/>
    <property type="match status" value="1"/>
</dbReference>
<name>A0A9Q5I629_SANBA</name>
<comment type="caution">
    <text evidence="10">The sequence shown here is derived from an EMBL/GenBank/DDBJ whole genome shotgun (WGS) entry which is preliminary data.</text>
</comment>
<dbReference type="Pfam" id="PF01138">
    <property type="entry name" value="RNase_PH"/>
    <property type="match status" value="1"/>
</dbReference>
<evidence type="ECO:0000259" key="9">
    <source>
        <dbReference type="Pfam" id="PF03725"/>
    </source>
</evidence>
<proteinExistence type="inferred from homology"/>
<dbReference type="GO" id="GO:0000467">
    <property type="term" value="P:exonucleolytic trimming to generate mature 3'-end of 5.8S rRNA from tricistronic rRNA transcript (SSU-rRNA, 5.8S rRNA, LSU-rRNA)"/>
    <property type="evidence" value="ECO:0007669"/>
    <property type="project" value="TreeGrafter"/>
</dbReference>
<keyword evidence="6" id="KW-0539">Nucleus</keyword>
<dbReference type="Gene3D" id="3.30.230.70">
    <property type="entry name" value="GHMP Kinase, N-terminal domain"/>
    <property type="match status" value="1"/>
</dbReference>
<dbReference type="GO" id="GO:0071035">
    <property type="term" value="P:nuclear polyadenylation-dependent rRNA catabolic process"/>
    <property type="evidence" value="ECO:0007669"/>
    <property type="project" value="TreeGrafter"/>
</dbReference>
<protein>
    <submittedName>
        <fullName evidence="10">Uncharacterized protein</fullName>
    </submittedName>
</protein>
<sequence>MRPPSPSLPEREFTLEALKQSLRVDGRGLLDMRPVELSFGPDLGWVECSLGKTRVLAHVDAKMIKPPEERPLEGIITIHSEISPMASSDFEPGRASEEEVLITRMLEKVLRRSDAVDKESLCVLAGQRVWHLRLTIHFLADAGNMLDCACLAGIVALKHFRRPEVEVIGDEVTIHSPEERAPVPLSLHHTPFCVTFAYFDEPGTPPILDPVRLEQTLATGTLSLGLNAQRELCVVQKAGGVPLTQDEIIRLINVGIAKVKELDALTSTTMDATALYAYRYQNTYMIYIDHHDGYPSGRGASLVRSIPTGPVEFDAWLWEARELNARIVEKLKHTDSSDNLGCYRRPSSEAPITDLNIRWVYTIDLDRLVFSVDGTAHFKLNNIPRGEDGQAWIRYLGQDGVGWRCLKPSTPKSHVADVELYPDTPEIGGVVSRIREDVDQLQYHSLGATLVDPVDLLKNCSQTEIASQAIAVTLMKAVVGHFYGRFCDVCQYEPSDRRFQRPASYLLWASAPNFLQLHRASDPVMEFSSQEVESTDKKEDQEKERNREPGVFHWFRGCLILLSTRLESETHLKANIARVVTHIKAKRLQSCTALIWSIRYVVVVRVFNDRVVHTPALPVLPAFGADDDAFAASVSVMAHFFRPLCAEESPASDVVRVKSDSSCPKGAGNPPGATGVGSSDRISLPTDVILEIMKFADVQTYNTAFSRLTWATRTVWMNRPRVGSYAIYGTVSSSSIDDAKTTSSTFNSIIPRPVPSIYSSISSISTCTSLNSSSSHLVSSDATLLAHTETGSSILLSLIYEGHPYLGNCAFSSLFMCPCIAMWAVTRVVLRWPRDVSPDLKERERGEGVGEMGLGDLERCGLALSFI</sequence>
<dbReference type="SUPFAM" id="SSF55666">
    <property type="entry name" value="Ribonuclease PH domain 2-like"/>
    <property type="match status" value="1"/>
</dbReference>
<evidence type="ECO:0000256" key="3">
    <source>
        <dbReference type="ARBA" id="ARBA00006678"/>
    </source>
</evidence>
<reference evidence="10" key="1">
    <citation type="submission" date="2016-06" db="EMBL/GenBank/DDBJ databases">
        <title>Draft Genome sequence of the fungus Inonotus baumii.</title>
        <authorList>
            <person name="Zhu H."/>
            <person name="Lin W."/>
        </authorList>
    </citation>
    <scope>NUCLEOTIDE SEQUENCE</scope>
    <source>
        <strain evidence="10">821</strain>
    </source>
</reference>
<feature type="region of interest" description="Disordered" evidence="7">
    <location>
        <begin position="657"/>
        <end position="679"/>
    </location>
</feature>
<feature type="domain" description="Exoribonuclease phosphorolytic" evidence="8">
    <location>
        <begin position="32"/>
        <end position="163"/>
    </location>
</feature>
<dbReference type="InterPro" id="IPR033100">
    <property type="entry name" value="Rrp45"/>
</dbReference>
<dbReference type="GO" id="GO:0034473">
    <property type="term" value="P:U1 snRNA 3'-end processing"/>
    <property type="evidence" value="ECO:0007669"/>
    <property type="project" value="TreeGrafter"/>
</dbReference>
<keyword evidence="5" id="KW-0694">RNA-binding</keyword>
<evidence type="ECO:0000256" key="7">
    <source>
        <dbReference type="SAM" id="MobiDB-lite"/>
    </source>
</evidence>
<dbReference type="Proteomes" id="UP000757232">
    <property type="component" value="Unassembled WGS sequence"/>
</dbReference>
<dbReference type="AlphaFoldDB" id="A0A9Q5I629"/>
<dbReference type="InterPro" id="IPR001247">
    <property type="entry name" value="ExoRNase_PH_dom1"/>
</dbReference>
<dbReference type="InterPro" id="IPR020568">
    <property type="entry name" value="Ribosomal_Su5_D2-typ_SF"/>
</dbReference>
<dbReference type="GO" id="GO:0034475">
    <property type="term" value="P:U4 snRNA 3'-end processing"/>
    <property type="evidence" value="ECO:0007669"/>
    <property type="project" value="TreeGrafter"/>
</dbReference>
<dbReference type="InterPro" id="IPR036345">
    <property type="entry name" value="ExoRNase_PH_dom2_sf"/>
</dbReference>
<gene>
    <name evidence="10" type="ORF">A7U60_g414</name>
</gene>
<evidence type="ECO:0000313" key="11">
    <source>
        <dbReference type="Proteomes" id="UP000757232"/>
    </source>
</evidence>
<dbReference type="GO" id="GO:0035925">
    <property type="term" value="F:mRNA 3'-UTR AU-rich region binding"/>
    <property type="evidence" value="ECO:0007669"/>
    <property type="project" value="TreeGrafter"/>
</dbReference>
<dbReference type="PANTHER" id="PTHR11097">
    <property type="entry name" value="EXOSOME COMPLEX EXONUCLEASE RIBOSOMAL RNA PROCESSING PROTEIN"/>
    <property type="match status" value="1"/>
</dbReference>
<organism evidence="10 11">
    <name type="scientific">Sanghuangporus baumii</name>
    <name type="common">Phellinus baumii</name>
    <dbReference type="NCBI Taxonomy" id="108892"/>
    <lineage>
        <taxon>Eukaryota</taxon>
        <taxon>Fungi</taxon>
        <taxon>Dikarya</taxon>
        <taxon>Basidiomycota</taxon>
        <taxon>Agaricomycotina</taxon>
        <taxon>Agaricomycetes</taxon>
        <taxon>Hymenochaetales</taxon>
        <taxon>Hymenochaetaceae</taxon>
        <taxon>Sanghuangporus</taxon>
    </lineage>
</organism>
<dbReference type="OrthoDB" id="10264038at2759"/>
<evidence type="ECO:0000259" key="8">
    <source>
        <dbReference type="Pfam" id="PF01138"/>
    </source>
</evidence>
<comment type="similarity">
    <text evidence="3">Belongs to the RNase PH family.</text>
</comment>
<evidence type="ECO:0000313" key="10">
    <source>
        <dbReference type="EMBL" id="OCB92204.1"/>
    </source>
</evidence>
<dbReference type="GO" id="GO:0071028">
    <property type="term" value="P:nuclear mRNA surveillance"/>
    <property type="evidence" value="ECO:0007669"/>
    <property type="project" value="TreeGrafter"/>
</dbReference>
<dbReference type="InterPro" id="IPR027408">
    <property type="entry name" value="PNPase/RNase_PH_dom_sf"/>
</dbReference>
<evidence type="ECO:0000256" key="6">
    <source>
        <dbReference type="ARBA" id="ARBA00023242"/>
    </source>
</evidence>
<dbReference type="SUPFAM" id="SSF54211">
    <property type="entry name" value="Ribosomal protein S5 domain 2-like"/>
    <property type="match status" value="1"/>
</dbReference>
<dbReference type="GO" id="GO:0016075">
    <property type="term" value="P:rRNA catabolic process"/>
    <property type="evidence" value="ECO:0007669"/>
    <property type="project" value="TreeGrafter"/>
</dbReference>
<dbReference type="Pfam" id="PF03725">
    <property type="entry name" value="RNase_PH_C"/>
    <property type="match status" value="1"/>
</dbReference>
<dbReference type="GO" id="GO:0071038">
    <property type="term" value="P:TRAMP-dependent tRNA surveillance pathway"/>
    <property type="evidence" value="ECO:0007669"/>
    <property type="project" value="TreeGrafter"/>
</dbReference>
<dbReference type="EMBL" id="LNZH02000018">
    <property type="protein sequence ID" value="OCB92204.1"/>
    <property type="molecule type" value="Genomic_DNA"/>
</dbReference>
<keyword evidence="11" id="KW-1185">Reference proteome</keyword>
<evidence type="ECO:0000256" key="1">
    <source>
        <dbReference type="ARBA" id="ARBA00004123"/>
    </source>
</evidence>
<evidence type="ECO:0000256" key="2">
    <source>
        <dbReference type="ARBA" id="ARBA00004496"/>
    </source>
</evidence>
<evidence type="ECO:0000256" key="4">
    <source>
        <dbReference type="ARBA" id="ARBA00022490"/>
    </source>
</evidence>
<dbReference type="GO" id="GO:0000176">
    <property type="term" value="C:nuclear exosome (RNase complex)"/>
    <property type="evidence" value="ECO:0007669"/>
    <property type="project" value="TreeGrafter"/>
</dbReference>
<accession>A0A9Q5I629</accession>
<evidence type="ECO:0000256" key="5">
    <source>
        <dbReference type="ARBA" id="ARBA00022884"/>
    </source>
</evidence>
<dbReference type="GO" id="GO:0034476">
    <property type="term" value="P:U5 snRNA 3'-end processing"/>
    <property type="evidence" value="ECO:0007669"/>
    <property type="project" value="TreeGrafter"/>
</dbReference>
<dbReference type="InterPro" id="IPR050590">
    <property type="entry name" value="Exosome_comp_Rrp42_subfam"/>
</dbReference>
<dbReference type="InterPro" id="IPR015847">
    <property type="entry name" value="ExoRNase_PH_dom2"/>
</dbReference>
<keyword evidence="4" id="KW-0963">Cytoplasm</keyword>